<dbReference type="InterPro" id="IPR001314">
    <property type="entry name" value="Peptidase_S1A"/>
</dbReference>
<dbReference type="InterPro" id="IPR038178">
    <property type="entry name" value="Kringle_sf"/>
</dbReference>
<dbReference type="PRINTS" id="PR00018">
    <property type="entry name" value="KRINGLE"/>
</dbReference>
<dbReference type="Gene3D" id="2.40.10.10">
    <property type="entry name" value="Trypsin-like serine proteases"/>
    <property type="match status" value="1"/>
</dbReference>
<dbReference type="PROSITE" id="PS50070">
    <property type="entry name" value="KRINGLE_2"/>
    <property type="match status" value="1"/>
</dbReference>
<keyword evidence="4" id="KW-0645">Protease</keyword>
<evidence type="ECO:0000256" key="10">
    <source>
        <dbReference type="PROSITE-ProRule" id="PRU00076"/>
    </source>
</evidence>
<evidence type="ECO:0000256" key="7">
    <source>
        <dbReference type="ARBA" id="ARBA00023157"/>
    </source>
</evidence>
<dbReference type="InterPro" id="IPR000001">
    <property type="entry name" value="Kringle"/>
</dbReference>
<dbReference type="InterPro" id="IPR043504">
    <property type="entry name" value="Peptidase_S1_PA_chymotrypsin"/>
</dbReference>
<dbReference type="InterPro" id="IPR018114">
    <property type="entry name" value="TRYPSIN_HIS"/>
</dbReference>
<comment type="catalytic activity">
    <reaction evidence="8">
        <text>Preferential cleavage: Arg-|-Xaa, Lys-|-Xaa.</text>
        <dbReference type="EC" id="3.4.21.4"/>
    </reaction>
</comment>
<dbReference type="Ensembl" id="ENSFHET00000000689.1">
    <property type="protein sequence ID" value="ENSFHEP00000027223.1"/>
    <property type="gene ID" value="ENSFHEG00000000241.1"/>
</dbReference>
<reference evidence="16" key="1">
    <citation type="submission" date="2025-08" db="UniProtKB">
        <authorList>
            <consortium name="Ensembl"/>
        </authorList>
    </citation>
    <scope>IDENTIFICATION</scope>
</reference>
<dbReference type="InterPro" id="IPR001254">
    <property type="entry name" value="Trypsin_dom"/>
</dbReference>
<keyword evidence="6" id="KW-0720">Serine protease</keyword>
<dbReference type="Gene3D" id="2.10.25.10">
    <property type="entry name" value="Laminin"/>
    <property type="match status" value="1"/>
</dbReference>
<reference evidence="16" key="2">
    <citation type="submission" date="2025-09" db="UniProtKB">
        <authorList>
            <consortium name="Ensembl"/>
        </authorList>
    </citation>
    <scope>IDENTIFICATION</scope>
</reference>
<feature type="disulfide bond" evidence="10">
    <location>
        <begin position="73"/>
        <end position="82"/>
    </location>
</feature>
<evidence type="ECO:0000259" key="14">
    <source>
        <dbReference type="PROSITE" id="PS50070"/>
    </source>
</evidence>
<dbReference type="GO" id="GO:0004252">
    <property type="term" value="F:serine-type endopeptidase activity"/>
    <property type="evidence" value="ECO:0007669"/>
    <property type="project" value="UniProtKB-EC"/>
</dbReference>
<evidence type="ECO:0000256" key="11">
    <source>
        <dbReference type="PROSITE-ProRule" id="PRU00121"/>
    </source>
</evidence>
<dbReference type="PROSITE" id="PS00022">
    <property type="entry name" value="EGF_1"/>
    <property type="match status" value="1"/>
</dbReference>
<dbReference type="CDD" id="cd00108">
    <property type="entry name" value="KR"/>
    <property type="match status" value="1"/>
</dbReference>
<dbReference type="InterPro" id="IPR013806">
    <property type="entry name" value="Kringle-like"/>
</dbReference>
<evidence type="ECO:0000256" key="1">
    <source>
        <dbReference type="ARBA" id="ARBA00004613"/>
    </source>
</evidence>
<dbReference type="STRING" id="8078.ENSFHEP00000027223"/>
<dbReference type="GO" id="GO:0031639">
    <property type="term" value="P:plasminogen activation"/>
    <property type="evidence" value="ECO:0007669"/>
    <property type="project" value="TreeGrafter"/>
</dbReference>
<organism evidence="16 17">
    <name type="scientific">Fundulus heteroclitus</name>
    <name type="common">Killifish</name>
    <name type="synonym">Mummichog</name>
    <dbReference type="NCBI Taxonomy" id="8078"/>
    <lineage>
        <taxon>Eukaryota</taxon>
        <taxon>Metazoa</taxon>
        <taxon>Chordata</taxon>
        <taxon>Craniata</taxon>
        <taxon>Vertebrata</taxon>
        <taxon>Euteleostomi</taxon>
        <taxon>Actinopterygii</taxon>
        <taxon>Neopterygii</taxon>
        <taxon>Teleostei</taxon>
        <taxon>Neoteleostei</taxon>
        <taxon>Acanthomorphata</taxon>
        <taxon>Ovalentaria</taxon>
        <taxon>Atherinomorphae</taxon>
        <taxon>Cyprinodontiformes</taxon>
        <taxon>Fundulidae</taxon>
        <taxon>Fundulus</taxon>
    </lineage>
</organism>
<dbReference type="InterPro" id="IPR018056">
    <property type="entry name" value="Kringle_CS"/>
</dbReference>
<keyword evidence="3 11" id="KW-0420">Kringle</keyword>
<accession>A0A3Q2QIA1</accession>
<dbReference type="GO" id="GO:0033628">
    <property type="term" value="P:regulation of cell adhesion mediated by integrin"/>
    <property type="evidence" value="ECO:0007669"/>
    <property type="project" value="TreeGrafter"/>
</dbReference>
<feature type="signal peptide" evidence="12">
    <location>
        <begin position="1"/>
        <end position="22"/>
    </location>
</feature>
<dbReference type="SUPFAM" id="SSF57440">
    <property type="entry name" value="Kringle-like"/>
    <property type="match status" value="1"/>
</dbReference>
<feature type="domain" description="Peptidase S1" evidence="15">
    <location>
        <begin position="194"/>
        <end position="440"/>
    </location>
</feature>
<dbReference type="SMART" id="SM00130">
    <property type="entry name" value="KR"/>
    <property type="match status" value="1"/>
</dbReference>
<dbReference type="EC" id="3.4.21.4" evidence="9"/>
<dbReference type="PANTHER" id="PTHR24264:SF63">
    <property type="entry name" value="PLASMINOGEN ACTIVATOR, UROKINASE B"/>
    <property type="match status" value="1"/>
</dbReference>
<dbReference type="PRINTS" id="PR00722">
    <property type="entry name" value="CHYMOTRYPSIN"/>
</dbReference>
<keyword evidence="17" id="KW-1185">Reference proteome</keyword>
<evidence type="ECO:0000256" key="4">
    <source>
        <dbReference type="ARBA" id="ARBA00022670"/>
    </source>
</evidence>
<evidence type="ECO:0000256" key="2">
    <source>
        <dbReference type="ARBA" id="ARBA00022525"/>
    </source>
</evidence>
<keyword evidence="12" id="KW-0732">Signal</keyword>
<dbReference type="SUPFAM" id="SSF50494">
    <property type="entry name" value="Trypsin-like serine proteases"/>
    <property type="match status" value="1"/>
</dbReference>
<evidence type="ECO:0000313" key="16">
    <source>
        <dbReference type="Ensembl" id="ENSFHEP00000027223.1"/>
    </source>
</evidence>
<keyword evidence="10" id="KW-0245">EGF-like domain</keyword>
<dbReference type="Pfam" id="PF00089">
    <property type="entry name" value="Trypsin"/>
    <property type="match status" value="1"/>
</dbReference>
<evidence type="ECO:0000313" key="17">
    <source>
        <dbReference type="Proteomes" id="UP000265000"/>
    </source>
</evidence>
<dbReference type="Gene3D" id="2.40.20.10">
    <property type="entry name" value="Plasminogen Kringle 4"/>
    <property type="match status" value="1"/>
</dbReference>
<protein>
    <recommendedName>
        <fullName evidence="9">trypsin</fullName>
        <ecNumber evidence="9">3.4.21.4</ecNumber>
    </recommendedName>
</protein>
<dbReference type="CDD" id="cd00190">
    <property type="entry name" value="Tryp_SPc"/>
    <property type="match status" value="1"/>
</dbReference>
<dbReference type="Proteomes" id="UP000265000">
    <property type="component" value="Unplaced"/>
</dbReference>
<evidence type="ECO:0000256" key="9">
    <source>
        <dbReference type="ARBA" id="ARBA00038868"/>
    </source>
</evidence>
<evidence type="ECO:0000256" key="8">
    <source>
        <dbReference type="ARBA" id="ARBA00036320"/>
    </source>
</evidence>
<feature type="domain" description="EGF-like" evidence="13">
    <location>
        <begin position="45"/>
        <end position="83"/>
    </location>
</feature>
<sequence length="453" mass="50647">MINTMSSAVFLCLLAALSTAEAVRTLLFSPELNRSFFFFFTLSLPFPLVDGVCLNGGRSVPSFVTGKHLYCECLDGFTGTHCETAKGDSCVEGIGLYYRGTVSKSVSGKTCENWDSQIRNRYLSSDLHSGRHNYCRNIQYRLRPWCYVRKTYQLVKEYCDIPRFTPAPSAAPTTPQTPAEQTCGQRSSRKQMKIVGGTVAAVESHPWIAAIFWRTKSKENVFRCGGTLISACWVVTAAHCFPEGSQARHRRFSVTLGKNALNESDPTVEQTFRVEQIVIHEGFNNSEQNYNNDIALLKLLAKHGKCAEETNWVKTVCLPPPLQSLQPGVTCDIAGYGKEKFGLWYKSQYLREAQVNILADDVCRQTDYYGDMVNNNMFCAALPDWSQDAWGGGPLVCEVQNGLFFLFGIISWGDGCAKENRPGVYTRVTNYNTWIAEKTRLPSITAGTMFPQK</sequence>
<dbReference type="PROSITE" id="PS00134">
    <property type="entry name" value="TRYPSIN_HIS"/>
    <property type="match status" value="1"/>
</dbReference>
<dbReference type="PROSITE" id="PS50026">
    <property type="entry name" value="EGF_3"/>
    <property type="match status" value="1"/>
</dbReference>
<evidence type="ECO:0000256" key="3">
    <source>
        <dbReference type="ARBA" id="ARBA00022572"/>
    </source>
</evidence>
<evidence type="ECO:0000256" key="12">
    <source>
        <dbReference type="SAM" id="SignalP"/>
    </source>
</evidence>
<dbReference type="PROSITE" id="PS01186">
    <property type="entry name" value="EGF_2"/>
    <property type="match status" value="1"/>
</dbReference>
<feature type="chain" id="PRO_5018701754" description="trypsin" evidence="12">
    <location>
        <begin position="23"/>
        <end position="453"/>
    </location>
</feature>
<comment type="caution">
    <text evidence="10">Lacks conserved residue(s) required for the propagation of feature annotation.</text>
</comment>
<keyword evidence="7 10" id="KW-1015">Disulfide bond</keyword>
<dbReference type="SMART" id="SM00020">
    <property type="entry name" value="Tryp_SPc"/>
    <property type="match status" value="1"/>
</dbReference>
<name>A0A3Q2QIA1_FUNHE</name>
<dbReference type="FunFam" id="2.40.10.10:FF:000003">
    <property type="entry name" value="Transmembrane serine protease 3"/>
    <property type="match status" value="1"/>
</dbReference>
<evidence type="ECO:0000256" key="5">
    <source>
        <dbReference type="ARBA" id="ARBA00022801"/>
    </source>
</evidence>
<evidence type="ECO:0000259" key="15">
    <source>
        <dbReference type="PROSITE" id="PS50240"/>
    </source>
</evidence>
<dbReference type="PROSITE" id="PS00021">
    <property type="entry name" value="KRINGLE_1"/>
    <property type="match status" value="1"/>
</dbReference>
<keyword evidence="5" id="KW-0378">Hydrolase</keyword>
<feature type="domain" description="Kringle" evidence="14">
    <location>
        <begin position="89"/>
        <end position="164"/>
    </location>
</feature>
<dbReference type="InterPro" id="IPR050127">
    <property type="entry name" value="Serine_Proteases_S1"/>
</dbReference>
<evidence type="ECO:0000259" key="13">
    <source>
        <dbReference type="PROSITE" id="PS50026"/>
    </source>
</evidence>
<keyword evidence="2" id="KW-0964">Secreted</keyword>
<comment type="subcellular location">
    <subcellularLocation>
        <location evidence="1">Secreted</location>
    </subcellularLocation>
</comment>
<dbReference type="GeneTree" id="ENSGT00940000159778"/>
<dbReference type="InterPro" id="IPR009003">
    <property type="entry name" value="Peptidase_S1_PA"/>
</dbReference>
<evidence type="ECO:0000256" key="6">
    <source>
        <dbReference type="ARBA" id="ARBA00022825"/>
    </source>
</evidence>
<dbReference type="InterPro" id="IPR000742">
    <property type="entry name" value="EGF"/>
</dbReference>
<dbReference type="AlphaFoldDB" id="A0A3Q2QIA1"/>
<dbReference type="GO" id="GO:0005615">
    <property type="term" value="C:extracellular space"/>
    <property type="evidence" value="ECO:0007669"/>
    <property type="project" value="TreeGrafter"/>
</dbReference>
<dbReference type="PROSITE" id="PS50240">
    <property type="entry name" value="TRYPSIN_DOM"/>
    <property type="match status" value="1"/>
</dbReference>
<dbReference type="PANTHER" id="PTHR24264">
    <property type="entry name" value="TRYPSIN-RELATED"/>
    <property type="match status" value="1"/>
</dbReference>
<proteinExistence type="predicted"/>
<dbReference type="Pfam" id="PF00051">
    <property type="entry name" value="Kringle"/>
    <property type="match status" value="1"/>
</dbReference>